<dbReference type="SUPFAM" id="SSF101148">
    <property type="entry name" value="Plant invertase/pectin methylesterase inhibitor"/>
    <property type="match status" value="1"/>
</dbReference>
<dbReference type="InterPro" id="IPR006501">
    <property type="entry name" value="Pectinesterase_inhib_dom"/>
</dbReference>
<evidence type="ECO:0000256" key="4">
    <source>
        <dbReference type="SAM" id="SignalP"/>
    </source>
</evidence>
<proteinExistence type="inferred from homology"/>
<evidence type="ECO:0000313" key="6">
    <source>
        <dbReference type="EMBL" id="THG12907.1"/>
    </source>
</evidence>
<feature type="chain" id="PRO_5020554213" description="Pectinesterase inhibitor domain-containing protein" evidence="4">
    <location>
        <begin position="28"/>
        <end position="183"/>
    </location>
</feature>
<dbReference type="PANTHER" id="PTHR36710">
    <property type="entry name" value="PECTINESTERASE INHIBITOR-LIKE"/>
    <property type="match status" value="1"/>
</dbReference>
<comment type="caution">
    <text evidence="6">The sequence shown here is derived from an EMBL/GenBank/DDBJ whole genome shotgun (WGS) entry which is preliminary data.</text>
</comment>
<gene>
    <name evidence="6" type="ORF">TEA_021385</name>
</gene>
<comment type="similarity">
    <text evidence="3">Belongs to the PMEI family.</text>
</comment>
<evidence type="ECO:0000256" key="2">
    <source>
        <dbReference type="ARBA" id="ARBA00023157"/>
    </source>
</evidence>
<keyword evidence="1 4" id="KW-0732">Signal</keyword>
<reference evidence="6 7" key="1">
    <citation type="journal article" date="2018" name="Proc. Natl. Acad. Sci. U.S.A.">
        <title>Draft genome sequence of Camellia sinensis var. sinensis provides insights into the evolution of the tea genome and tea quality.</title>
        <authorList>
            <person name="Wei C."/>
            <person name="Yang H."/>
            <person name="Wang S."/>
            <person name="Zhao J."/>
            <person name="Liu C."/>
            <person name="Gao L."/>
            <person name="Xia E."/>
            <person name="Lu Y."/>
            <person name="Tai Y."/>
            <person name="She G."/>
            <person name="Sun J."/>
            <person name="Cao H."/>
            <person name="Tong W."/>
            <person name="Gao Q."/>
            <person name="Li Y."/>
            <person name="Deng W."/>
            <person name="Jiang X."/>
            <person name="Wang W."/>
            <person name="Chen Q."/>
            <person name="Zhang S."/>
            <person name="Li H."/>
            <person name="Wu J."/>
            <person name="Wang P."/>
            <person name="Li P."/>
            <person name="Shi C."/>
            <person name="Zheng F."/>
            <person name="Jian J."/>
            <person name="Huang B."/>
            <person name="Shan D."/>
            <person name="Shi M."/>
            <person name="Fang C."/>
            <person name="Yue Y."/>
            <person name="Li F."/>
            <person name="Li D."/>
            <person name="Wei S."/>
            <person name="Han B."/>
            <person name="Jiang C."/>
            <person name="Yin Y."/>
            <person name="Xia T."/>
            <person name="Zhang Z."/>
            <person name="Bennetzen J.L."/>
            <person name="Zhao S."/>
            <person name="Wan X."/>
        </authorList>
    </citation>
    <scope>NUCLEOTIDE SEQUENCE [LARGE SCALE GENOMIC DNA]</scope>
    <source>
        <strain evidence="7">cv. Shuchazao</strain>
        <tissue evidence="6">Leaf</tissue>
    </source>
</reference>
<keyword evidence="2" id="KW-1015">Disulfide bond</keyword>
<dbReference type="Pfam" id="PF04043">
    <property type="entry name" value="PMEI"/>
    <property type="match status" value="1"/>
</dbReference>
<dbReference type="CDD" id="cd15796">
    <property type="entry name" value="CIF_like"/>
    <property type="match status" value="1"/>
</dbReference>
<accession>A0A4V3WNK1</accession>
<sequence length="183" mass="19789">MAFFSQRCFSLFLLHAILVASSTQSSALTSQKSEDLIRQTCKRTNNFNLCVTSLNSDPRSLNADVKGLARISLQQLLTKTNQTLQNVGNLFKDTRDPIMFRLLGNCIIEYNRAVTDYLPGAISALDSNNYGASKQGADNTATSATTCGDQFIIRGLPRVSVSTQSKQVQGLAMVASGIISTLG</sequence>
<dbReference type="NCBIfam" id="TIGR01614">
    <property type="entry name" value="PME_inhib"/>
    <property type="match status" value="1"/>
</dbReference>
<feature type="signal peptide" evidence="4">
    <location>
        <begin position="1"/>
        <end position="27"/>
    </location>
</feature>
<dbReference type="InterPro" id="IPR052421">
    <property type="entry name" value="PCW_Enzyme_Inhibitor"/>
</dbReference>
<feature type="domain" description="Pectinesterase inhibitor" evidence="5">
    <location>
        <begin position="32"/>
        <end position="178"/>
    </location>
</feature>
<protein>
    <recommendedName>
        <fullName evidence="5">Pectinesterase inhibitor domain-containing protein</fullName>
    </recommendedName>
</protein>
<evidence type="ECO:0000256" key="3">
    <source>
        <dbReference type="ARBA" id="ARBA00038471"/>
    </source>
</evidence>
<dbReference type="InterPro" id="IPR035513">
    <property type="entry name" value="Invertase/methylesterase_inhib"/>
</dbReference>
<dbReference type="EMBL" id="SDRB02006216">
    <property type="protein sequence ID" value="THG12907.1"/>
    <property type="molecule type" value="Genomic_DNA"/>
</dbReference>
<evidence type="ECO:0000313" key="7">
    <source>
        <dbReference type="Proteomes" id="UP000306102"/>
    </source>
</evidence>
<dbReference type="Gene3D" id="1.20.140.40">
    <property type="entry name" value="Invertase/pectin methylesterase inhibitor family protein"/>
    <property type="match status" value="1"/>
</dbReference>
<dbReference type="PANTHER" id="PTHR36710:SF13">
    <property type="entry name" value="PUTATIVE-RELATED"/>
    <property type="match status" value="1"/>
</dbReference>
<dbReference type="Proteomes" id="UP000306102">
    <property type="component" value="Unassembled WGS sequence"/>
</dbReference>
<evidence type="ECO:0000256" key="1">
    <source>
        <dbReference type="ARBA" id="ARBA00022729"/>
    </source>
</evidence>
<evidence type="ECO:0000259" key="5">
    <source>
        <dbReference type="SMART" id="SM00856"/>
    </source>
</evidence>
<name>A0A4V3WNK1_CAMSN</name>
<dbReference type="GO" id="GO:0004857">
    <property type="term" value="F:enzyme inhibitor activity"/>
    <property type="evidence" value="ECO:0007669"/>
    <property type="project" value="InterPro"/>
</dbReference>
<organism evidence="6 7">
    <name type="scientific">Camellia sinensis var. sinensis</name>
    <name type="common">China tea</name>
    <dbReference type="NCBI Taxonomy" id="542762"/>
    <lineage>
        <taxon>Eukaryota</taxon>
        <taxon>Viridiplantae</taxon>
        <taxon>Streptophyta</taxon>
        <taxon>Embryophyta</taxon>
        <taxon>Tracheophyta</taxon>
        <taxon>Spermatophyta</taxon>
        <taxon>Magnoliopsida</taxon>
        <taxon>eudicotyledons</taxon>
        <taxon>Gunneridae</taxon>
        <taxon>Pentapetalae</taxon>
        <taxon>asterids</taxon>
        <taxon>Ericales</taxon>
        <taxon>Theaceae</taxon>
        <taxon>Camellia</taxon>
    </lineage>
</organism>
<dbReference type="AlphaFoldDB" id="A0A4V3WNK1"/>
<dbReference type="InterPro" id="IPR034087">
    <property type="entry name" value="C/VIF1"/>
</dbReference>
<dbReference type="SMART" id="SM00856">
    <property type="entry name" value="PMEI"/>
    <property type="match status" value="1"/>
</dbReference>
<keyword evidence="7" id="KW-1185">Reference proteome</keyword>